<reference evidence="7" key="1">
    <citation type="submission" date="2023-09" db="UniProtKB">
        <authorList>
            <consortium name="Ensembl"/>
        </authorList>
    </citation>
    <scope>IDENTIFICATION</scope>
</reference>
<protein>
    <recommendedName>
        <fullName evidence="6">Peptidase S1 domain-containing protein</fullName>
    </recommendedName>
</protein>
<evidence type="ECO:0000256" key="1">
    <source>
        <dbReference type="ARBA" id="ARBA00022670"/>
    </source>
</evidence>
<dbReference type="SUPFAM" id="SSF50494">
    <property type="entry name" value="Trypsin-like serine proteases"/>
    <property type="match status" value="1"/>
</dbReference>
<dbReference type="InterPro" id="IPR001254">
    <property type="entry name" value="Trypsin_dom"/>
</dbReference>
<dbReference type="PROSITE" id="PS50240">
    <property type="entry name" value="TRYPSIN_DOM"/>
    <property type="match status" value="1"/>
</dbReference>
<feature type="domain" description="Peptidase S1" evidence="6">
    <location>
        <begin position="23"/>
        <end position="272"/>
    </location>
</feature>
<keyword evidence="3" id="KW-0720">Serine protease</keyword>
<evidence type="ECO:0000256" key="2">
    <source>
        <dbReference type="ARBA" id="ARBA00022801"/>
    </source>
</evidence>
<dbReference type="CDD" id="cd00190">
    <property type="entry name" value="Tryp_SPc"/>
    <property type="match status" value="1"/>
</dbReference>
<keyword evidence="2" id="KW-0378">Hydrolase</keyword>
<evidence type="ECO:0000313" key="7">
    <source>
        <dbReference type="Ensembl" id="ENSCCNP00000016242.1"/>
    </source>
</evidence>
<dbReference type="InterPro" id="IPR001314">
    <property type="entry name" value="Peptidase_S1A"/>
</dbReference>
<dbReference type="SMART" id="SM00020">
    <property type="entry name" value="Tryp_SPc"/>
    <property type="match status" value="1"/>
</dbReference>
<dbReference type="InterPro" id="IPR018114">
    <property type="entry name" value="TRYPSIN_HIS"/>
</dbReference>
<dbReference type="PRINTS" id="PR00722">
    <property type="entry name" value="CHYMOTRYPSIN"/>
</dbReference>
<evidence type="ECO:0000256" key="3">
    <source>
        <dbReference type="ARBA" id="ARBA00022825"/>
    </source>
</evidence>
<dbReference type="Ensembl" id="ENSCCNT00000021179.1">
    <property type="protein sequence ID" value="ENSCCNP00000016242.1"/>
    <property type="gene ID" value="ENSCCNG00000016559.1"/>
</dbReference>
<evidence type="ECO:0000256" key="5">
    <source>
        <dbReference type="SAM" id="SignalP"/>
    </source>
</evidence>
<proteinExistence type="predicted"/>
<dbReference type="PANTHER" id="PTHR24252">
    <property type="entry name" value="ACROSIN-RELATED"/>
    <property type="match status" value="1"/>
</dbReference>
<organism evidence="7">
    <name type="scientific">Castor canadensis</name>
    <name type="common">American beaver</name>
    <dbReference type="NCBI Taxonomy" id="51338"/>
    <lineage>
        <taxon>Eukaryota</taxon>
        <taxon>Metazoa</taxon>
        <taxon>Chordata</taxon>
        <taxon>Craniata</taxon>
        <taxon>Vertebrata</taxon>
        <taxon>Euteleostomi</taxon>
        <taxon>Mammalia</taxon>
        <taxon>Eutheria</taxon>
        <taxon>Euarchontoglires</taxon>
        <taxon>Glires</taxon>
        <taxon>Rodentia</taxon>
        <taxon>Castorimorpha</taxon>
        <taxon>Castoridae</taxon>
        <taxon>Castor</taxon>
    </lineage>
</organism>
<dbReference type="Pfam" id="PF00089">
    <property type="entry name" value="Trypsin"/>
    <property type="match status" value="1"/>
</dbReference>
<keyword evidence="5" id="KW-0732">Signal</keyword>
<keyword evidence="4" id="KW-1015">Disulfide bond</keyword>
<dbReference type="GO" id="GO:0004252">
    <property type="term" value="F:serine-type endopeptidase activity"/>
    <property type="evidence" value="ECO:0007669"/>
    <property type="project" value="InterPro"/>
</dbReference>
<dbReference type="PROSITE" id="PS00134">
    <property type="entry name" value="TRYPSIN_HIS"/>
    <property type="match status" value="1"/>
</dbReference>
<feature type="chain" id="PRO_5034228037" description="Peptidase S1 domain-containing protein" evidence="5">
    <location>
        <begin position="17"/>
        <end position="317"/>
    </location>
</feature>
<evidence type="ECO:0000259" key="6">
    <source>
        <dbReference type="PROSITE" id="PS50240"/>
    </source>
</evidence>
<dbReference type="Gene3D" id="2.40.10.10">
    <property type="entry name" value="Trypsin-like serine proteases"/>
    <property type="match status" value="2"/>
</dbReference>
<dbReference type="InterPro" id="IPR043504">
    <property type="entry name" value="Peptidase_S1_PA_chymotrypsin"/>
</dbReference>
<dbReference type="InterPro" id="IPR009003">
    <property type="entry name" value="Peptidase_S1_PA"/>
</dbReference>
<name>A0A8C0WRW7_CASCN</name>
<dbReference type="FunFam" id="2.40.10.10:FF:000224">
    <property type="entry name" value="Protease, serine 51"/>
    <property type="match status" value="1"/>
</dbReference>
<feature type="signal peptide" evidence="5">
    <location>
        <begin position="1"/>
        <end position="16"/>
    </location>
</feature>
<accession>A0A8C0WRW7</accession>
<dbReference type="PANTHER" id="PTHR24252:SF7">
    <property type="entry name" value="HYALIN"/>
    <property type="match status" value="1"/>
</dbReference>
<sequence>MFLLLIALLMASNGHSQDDPETVQCGYRPAFPNSSWLPFRELLEVQNGEFPWQASVQMFQKHLCGGSIIHRWWVLTAAHCFPRTLLERAVVNVTVVMGTKVLSNIYLERKQVQKIIIHKDFKPPHLDSDLCLLLLATPVKFTNFKMPICLPEKEETWDRCWMAEWVSASGYGPHNGLSLHLKKLRVIQINQRECAKRVRRLSTTMLCAWQEPHTKGNCQGDSGAPMVCANWRSRRLFQVGVFSWGLSSGSRGRPGLFVSVPQFIPWIQEVTQKEGRAFTLSRAPGSSLIHFPRYPVLLGLGSQMMLATVFTCDKSNC</sequence>
<keyword evidence="1" id="KW-0645">Protease</keyword>
<evidence type="ECO:0000256" key="4">
    <source>
        <dbReference type="ARBA" id="ARBA00023157"/>
    </source>
</evidence>
<dbReference type="AlphaFoldDB" id="A0A8C0WRW7"/>
<dbReference type="GO" id="GO:0006508">
    <property type="term" value="P:proteolysis"/>
    <property type="evidence" value="ECO:0007669"/>
    <property type="project" value="UniProtKB-KW"/>
</dbReference>